<dbReference type="InterPro" id="IPR015879">
    <property type="entry name" value="Ring_hydroxy_dOase_asu_C_dom"/>
</dbReference>
<dbReference type="Pfam" id="PF00848">
    <property type="entry name" value="Ring_hydroxyl_A"/>
    <property type="match status" value="1"/>
</dbReference>
<protein>
    <submittedName>
        <fullName evidence="8">Aromatic ring-hydroxylating dioxygenase subunit alpha</fullName>
    </submittedName>
</protein>
<dbReference type="InterPro" id="IPR036922">
    <property type="entry name" value="Rieske_2Fe-2S_sf"/>
</dbReference>
<dbReference type="Proteomes" id="UP001521209">
    <property type="component" value="Unassembled WGS sequence"/>
</dbReference>
<dbReference type="CDD" id="cd03469">
    <property type="entry name" value="Rieske_RO_Alpha_N"/>
    <property type="match status" value="1"/>
</dbReference>
<dbReference type="PRINTS" id="PR00090">
    <property type="entry name" value="RNGDIOXGNASE"/>
</dbReference>
<keyword evidence="2" id="KW-0001">2Fe-2S</keyword>
<dbReference type="PANTHER" id="PTHR43756">
    <property type="entry name" value="CHOLINE MONOOXYGENASE, CHLOROPLASTIC"/>
    <property type="match status" value="1"/>
</dbReference>
<keyword evidence="8" id="KW-0223">Dioxygenase</keyword>
<keyword evidence="3" id="KW-0479">Metal-binding</keyword>
<dbReference type="InterPro" id="IPR017941">
    <property type="entry name" value="Rieske_2Fe-2S"/>
</dbReference>
<dbReference type="EMBL" id="JAKGBZ010000100">
    <property type="protein sequence ID" value="MCF3948889.1"/>
    <property type="molecule type" value="Genomic_DNA"/>
</dbReference>
<keyword evidence="6" id="KW-0411">Iron-sulfur</keyword>
<evidence type="ECO:0000256" key="2">
    <source>
        <dbReference type="ARBA" id="ARBA00022714"/>
    </source>
</evidence>
<dbReference type="SUPFAM" id="SSF50022">
    <property type="entry name" value="ISP domain"/>
    <property type="match status" value="1"/>
</dbReference>
<keyword evidence="4" id="KW-0560">Oxidoreductase</keyword>
<dbReference type="SUPFAM" id="SSF55961">
    <property type="entry name" value="Bet v1-like"/>
    <property type="match status" value="1"/>
</dbReference>
<feature type="domain" description="Rieske" evidence="7">
    <location>
        <begin position="57"/>
        <end position="163"/>
    </location>
</feature>
<dbReference type="InterPro" id="IPR001663">
    <property type="entry name" value="Rng_hydr_dOase-A"/>
</dbReference>
<dbReference type="Gene3D" id="3.90.380.10">
    <property type="entry name" value="Naphthalene 1,2-dioxygenase Alpha Subunit, Chain A, domain 1"/>
    <property type="match status" value="2"/>
</dbReference>
<accession>A0ABS9E1J5</accession>
<evidence type="ECO:0000256" key="1">
    <source>
        <dbReference type="ARBA" id="ARBA00001962"/>
    </source>
</evidence>
<evidence type="ECO:0000256" key="3">
    <source>
        <dbReference type="ARBA" id="ARBA00022723"/>
    </source>
</evidence>
<comment type="cofactor">
    <cofactor evidence="1">
        <name>Fe cation</name>
        <dbReference type="ChEBI" id="CHEBI:24875"/>
    </cofactor>
</comment>
<gene>
    <name evidence="8" type="ORF">L2A60_19795</name>
</gene>
<dbReference type="Gene3D" id="2.102.10.10">
    <property type="entry name" value="Rieske [2Fe-2S] iron-sulphur domain"/>
    <property type="match status" value="1"/>
</dbReference>
<dbReference type="PROSITE" id="PS51296">
    <property type="entry name" value="RIESKE"/>
    <property type="match status" value="1"/>
</dbReference>
<evidence type="ECO:0000259" key="7">
    <source>
        <dbReference type="PROSITE" id="PS51296"/>
    </source>
</evidence>
<evidence type="ECO:0000313" key="8">
    <source>
        <dbReference type="EMBL" id="MCF3948889.1"/>
    </source>
</evidence>
<organism evidence="8 9">
    <name type="scientific">Acidiphilium iwatense</name>
    <dbReference type="NCBI Taxonomy" id="768198"/>
    <lineage>
        <taxon>Bacteria</taxon>
        <taxon>Pseudomonadati</taxon>
        <taxon>Pseudomonadota</taxon>
        <taxon>Alphaproteobacteria</taxon>
        <taxon>Acetobacterales</taxon>
        <taxon>Acidocellaceae</taxon>
        <taxon>Acidiphilium</taxon>
    </lineage>
</organism>
<dbReference type="RefSeq" id="WP_235706198.1">
    <property type="nucleotide sequence ID" value="NZ_JAKGBZ010000100.1"/>
</dbReference>
<sequence length="387" mass="44491">MKHDTQIETLKTLLQLREQRRDQEMLDKVVQIPVRNYTDSAVLEREMATVFHDYPMIAGHASHVRETGSYLLSDWNRFPYVVVRDKEGTLRAFLNACRHRGAWIVSGKEDRIKAFVCPFHGWVYDLDGSLRAITKPYMFPDLDYCKFGLVELTVVEHGGLIWIHPTPGATIDIASYLGPIGDDLERFGIDKVIRFRKTSVIKKANWKLLLKTYLEGYHVPFLHRDTISKVFKKGVIAHFEHGPHIRLAAARANILDALQADRQAWRILDYASVYYSLFPNTFFIMHPDYVSINAFYPEAPDRTIWTHEMLYREPDFPGEKGQAALAKRFEYTNDVVFDTEDFAVAEDVQVGLRYGGNEFHTLGLEEGLLALFQQSIDQVLASGRTAM</sequence>
<evidence type="ECO:0000313" key="9">
    <source>
        <dbReference type="Proteomes" id="UP001521209"/>
    </source>
</evidence>
<evidence type="ECO:0000256" key="5">
    <source>
        <dbReference type="ARBA" id="ARBA00023004"/>
    </source>
</evidence>
<evidence type="ECO:0000256" key="4">
    <source>
        <dbReference type="ARBA" id="ARBA00023002"/>
    </source>
</evidence>
<comment type="caution">
    <text evidence="8">The sequence shown here is derived from an EMBL/GenBank/DDBJ whole genome shotgun (WGS) entry which is preliminary data.</text>
</comment>
<dbReference type="GO" id="GO:0051213">
    <property type="term" value="F:dioxygenase activity"/>
    <property type="evidence" value="ECO:0007669"/>
    <property type="project" value="UniProtKB-KW"/>
</dbReference>
<keyword evidence="5" id="KW-0408">Iron</keyword>
<name>A0ABS9E1J5_9PROT</name>
<reference evidence="8 9" key="1">
    <citation type="submission" date="2022-01" db="EMBL/GenBank/DDBJ databases">
        <authorList>
            <person name="Won M."/>
            <person name="Kim S.-J."/>
            <person name="Kwon S.-W."/>
        </authorList>
    </citation>
    <scope>NUCLEOTIDE SEQUENCE [LARGE SCALE GENOMIC DNA]</scope>
    <source>
        <strain evidence="8 9">KCTC 23505</strain>
    </source>
</reference>
<proteinExistence type="predicted"/>
<dbReference type="Pfam" id="PF00355">
    <property type="entry name" value="Rieske"/>
    <property type="match status" value="1"/>
</dbReference>
<evidence type="ECO:0000256" key="6">
    <source>
        <dbReference type="ARBA" id="ARBA00023014"/>
    </source>
</evidence>
<keyword evidence="9" id="KW-1185">Reference proteome</keyword>
<dbReference type="PANTHER" id="PTHR43756:SF5">
    <property type="entry name" value="CHOLINE MONOOXYGENASE, CHLOROPLASTIC"/>
    <property type="match status" value="1"/>
</dbReference>